<reference evidence="3" key="2">
    <citation type="journal article" date="2018" name="Nat. Commun.">
        <title>Tailed giant Tupanvirus possesses the most complete translational apparatus of the known virosphere.</title>
        <authorList>
            <person name="Abrahao J."/>
            <person name="Silva L."/>
            <person name="Silva L.S."/>
            <person name="Khalil J.Y.B."/>
            <person name="Rodrigues R."/>
            <person name="Arantes T."/>
            <person name="Assis F."/>
            <person name="Boratto P."/>
            <person name="Andrade M."/>
            <person name="Kroon E.G."/>
            <person name="Ribeiro B."/>
            <person name="Bergier I."/>
            <person name="Seligmann H."/>
            <person name="Ghigo E."/>
            <person name="Colson P."/>
            <person name="Levasseur A."/>
            <person name="Kroemer G."/>
            <person name="Raoult D."/>
            <person name="La Scola B."/>
        </authorList>
    </citation>
    <scope>NUCLEOTIDE SEQUENCE [LARGE SCALE GENOMIC DNA]</scope>
    <source>
        <strain evidence="3">Soda lake</strain>
    </source>
</reference>
<evidence type="ECO:0000313" key="3">
    <source>
        <dbReference type="EMBL" id="QKU35688.1"/>
    </source>
</evidence>
<dbReference type="KEGG" id="vg:80519129"/>
<organism evidence="3">
    <name type="scientific">Tupanvirus soda lake</name>
    <dbReference type="NCBI Taxonomy" id="2126985"/>
    <lineage>
        <taxon>Viruses</taxon>
        <taxon>Varidnaviria</taxon>
        <taxon>Bamfordvirae</taxon>
        <taxon>Nucleocytoviricota</taxon>
        <taxon>Megaviricetes</taxon>
        <taxon>Imitervirales</taxon>
        <taxon>Mimiviridae</taxon>
        <taxon>Megamimivirinae</taxon>
        <taxon>Tupanvirus</taxon>
        <taxon>Tupanvirus salinum</taxon>
    </lineage>
</organism>
<evidence type="ECO:0000256" key="1">
    <source>
        <dbReference type="ARBA" id="ARBA00022723"/>
    </source>
</evidence>
<accession>A0A6N1NWM1</accession>
<name>A0A6N1NWM1_9VIRU</name>
<dbReference type="PRINTS" id="PR00465">
    <property type="entry name" value="EP450IV"/>
</dbReference>
<dbReference type="EMBL" id="KY523104">
    <property type="protein sequence ID" value="QKU35688.1"/>
    <property type="molecule type" value="Genomic_DNA"/>
</dbReference>
<sequence length="300" mass="35205">MYGPPVENFYLLEKLAAKIVFGIDEEPVDNNHNNLTEQKNNLSLVDKLSLYLIQAQSTASSLGSENVPFPELREWYRNFLQDSVKNPLPNSLAFHMKELALLSNSDYTFSEIEDHLPFAFFQISGIFKVFLPIALAIACLNNKVSHMLSYVDTDTFLNTDNYLHYYVMEILRLYNTVFVLQREVREDIVIDDFSMKKGDQINLMFGFYMRDPNIYPNPDKFYPERWKEELNMKWNEGQHPFSSGSRTCPARNLALALCKFSFYYLWKNYSYTLKSDLLLDFDNMPQIINPYQIIFQIDKT</sequence>
<dbReference type="GO" id="GO:0020037">
    <property type="term" value="F:heme binding"/>
    <property type="evidence" value="ECO:0007669"/>
    <property type="project" value="InterPro"/>
</dbReference>
<protein>
    <submittedName>
        <fullName evidence="3">Cytochrome P450 CYP736A12-like protein</fullName>
    </submittedName>
</protein>
<dbReference type="SUPFAM" id="SSF48264">
    <property type="entry name" value="Cytochrome P450"/>
    <property type="match status" value="1"/>
</dbReference>
<dbReference type="CDD" id="cd00302">
    <property type="entry name" value="cytochrome_P450"/>
    <property type="match status" value="1"/>
</dbReference>
<dbReference type="RefSeq" id="YP_010782365.1">
    <property type="nucleotide sequence ID" value="NC_075039.1"/>
</dbReference>
<dbReference type="GeneID" id="80519129"/>
<dbReference type="InterPro" id="IPR036396">
    <property type="entry name" value="Cyt_P450_sf"/>
</dbReference>
<evidence type="ECO:0000256" key="2">
    <source>
        <dbReference type="ARBA" id="ARBA00023004"/>
    </source>
</evidence>
<dbReference type="InterPro" id="IPR001128">
    <property type="entry name" value="Cyt_P450"/>
</dbReference>
<dbReference type="GO" id="GO:0004497">
    <property type="term" value="F:monooxygenase activity"/>
    <property type="evidence" value="ECO:0007669"/>
    <property type="project" value="InterPro"/>
</dbReference>
<dbReference type="InterPro" id="IPR002403">
    <property type="entry name" value="Cyt_P450_E_grp-IV"/>
</dbReference>
<dbReference type="PANTHER" id="PTHR24301">
    <property type="entry name" value="THROMBOXANE-A SYNTHASE"/>
    <property type="match status" value="1"/>
</dbReference>
<dbReference type="InterPro" id="IPR017972">
    <property type="entry name" value="Cyt_P450_CS"/>
</dbReference>
<proteinExistence type="predicted"/>
<keyword evidence="1" id="KW-0479">Metal-binding</keyword>
<dbReference type="GO" id="GO:0016705">
    <property type="term" value="F:oxidoreductase activity, acting on paired donors, with incorporation or reduction of molecular oxygen"/>
    <property type="evidence" value="ECO:0007669"/>
    <property type="project" value="InterPro"/>
</dbReference>
<dbReference type="GO" id="GO:0005506">
    <property type="term" value="F:iron ion binding"/>
    <property type="evidence" value="ECO:0007669"/>
    <property type="project" value="InterPro"/>
</dbReference>
<dbReference type="Pfam" id="PF00067">
    <property type="entry name" value="p450"/>
    <property type="match status" value="1"/>
</dbReference>
<reference evidence="3" key="1">
    <citation type="submission" date="2017-01" db="EMBL/GenBank/DDBJ databases">
        <authorList>
            <person name="Assis F.L."/>
            <person name="Abrahao J.S."/>
            <person name="Silva L."/>
            <person name="Khalil J.B."/>
            <person name="Rodrigues R."/>
            <person name="Silva L.S."/>
            <person name="Arantes T."/>
            <person name="Boratto P."/>
            <person name="Andrade M."/>
            <person name="Kroon E.G."/>
            <person name="Ribeiro B."/>
            <person name="Bergier I."/>
            <person name="Seligmann H."/>
            <person name="Ghigo E."/>
            <person name="Colson P."/>
            <person name="Levasseur A."/>
            <person name="Raoult D."/>
            <person name="Scola B.L."/>
        </authorList>
    </citation>
    <scope>NUCLEOTIDE SEQUENCE</scope>
    <source>
        <strain evidence="3">Soda lake</strain>
    </source>
</reference>
<dbReference type="PROSITE" id="PS00086">
    <property type="entry name" value="CYTOCHROME_P450"/>
    <property type="match status" value="1"/>
</dbReference>
<keyword evidence="2" id="KW-0408">Iron</keyword>
<dbReference type="Gene3D" id="1.10.630.10">
    <property type="entry name" value="Cytochrome P450"/>
    <property type="match status" value="1"/>
</dbReference>
<dbReference type="PANTHER" id="PTHR24301:SF11">
    <property type="entry name" value="CYTOCHROME P450"/>
    <property type="match status" value="1"/>
</dbReference>